<dbReference type="Pfam" id="PF18856">
    <property type="entry name" value="baeRF_family12"/>
    <property type="match status" value="1"/>
</dbReference>
<proteinExistence type="predicted"/>
<evidence type="ECO:0000313" key="1">
    <source>
        <dbReference type="EMBL" id="KKQ39906.1"/>
    </source>
</evidence>
<protein>
    <recommendedName>
        <fullName evidence="3">Host attachment protein</fullName>
    </recommendedName>
</protein>
<comment type="caution">
    <text evidence="1">The sequence shown here is derived from an EMBL/GenBank/DDBJ whole genome shotgun (WGS) entry which is preliminary data.</text>
</comment>
<name>A0A0G0KH31_9BACT</name>
<accession>A0A0G0KH31</accession>
<dbReference type="Proteomes" id="UP000034333">
    <property type="component" value="Unassembled WGS sequence"/>
</dbReference>
<sequence>MKIPSILLQFKNKTGLILVTGTEEANFFIARDTVISNIFHFRLEKTKFSDREDSARRGLVAFETGSKIEQLKKLAKQDFIKNFKEATKKLVVEQKVDVVYLFAPSSIIKELEKALPAVLKKKLVKTHAGNFCKESVLKILKKI</sequence>
<evidence type="ECO:0000313" key="2">
    <source>
        <dbReference type="Proteomes" id="UP000034333"/>
    </source>
</evidence>
<dbReference type="STRING" id="1619036.US58_C0026G0012"/>
<organism evidence="1 2">
    <name type="scientific">Candidatus Magasanikbacteria bacterium GW2011_GWA2_37_8</name>
    <dbReference type="NCBI Taxonomy" id="1619036"/>
    <lineage>
        <taxon>Bacteria</taxon>
        <taxon>Candidatus Magasanikiibacteriota</taxon>
    </lineage>
</organism>
<dbReference type="InterPro" id="IPR041374">
    <property type="entry name" value="BaeRF_family12"/>
</dbReference>
<reference evidence="1 2" key="1">
    <citation type="journal article" date="2015" name="Nature">
        <title>rRNA introns, odd ribosomes, and small enigmatic genomes across a large radiation of phyla.</title>
        <authorList>
            <person name="Brown C.T."/>
            <person name="Hug L.A."/>
            <person name="Thomas B.C."/>
            <person name="Sharon I."/>
            <person name="Castelle C.J."/>
            <person name="Singh A."/>
            <person name="Wilkins M.J."/>
            <person name="Williams K.H."/>
            <person name="Banfield J.F."/>
        </authorList>
    </citation>
    <scope>NUCLEOTIDE SEQUENCE [LARGE SCALE GENOMIC DNA]</scope>
</reference>
<dbReference type="EMBL" id="LBTN01000026">
    <property type="protein sequence ID" value="KKQ39906.1"/>
    <property type="molecule type" value="Genomic_DNA"/>
</dbReference>
<dbReference type="AlphaFoldDB" id="A0A0G0KH31"/>
<evidence type="ECO:0008006" key="3">
    <source>
        <dbReference type="Google" id="ProtNLM"/>
    </source>
</evidence>
<gene>
    <name evidence="1" type="ORF">US58_C0026G0012</name>
</gene>